<accession>A0A4R6SHU5</accession>
<proteinExistence type="predicted"/>
<dbReference type="EMBL" id="SNXZ01000002">
    <property type="protein sequence ID" value="TDQ00439.1"/>
    <property type="molecule type" value="Genomic_DNA"/>
</dbReference>
<sequence>MTDALPELHSLDALVTLVTEADNGANLYVRWSRGPALDEQTSSRDELTGVPLPGLSANPLRVEQWWGDRSLRLWVARRLHDYRHLREIRGADVRPWVARGREVARGPDNEPLIEVCRPVAWIHPDVLDEVDATLTEHRADWGPLDRTPS</sequence>
<evidence type="ECO:0000313" key="1">
    <source>
        <dbReference type="EMBL" id="TDQ00439.1"/>
    </source>
</evidence>
<protein>
    <submittedName>
        <fullName evidence="1">Uncharacterized protein</fullName>
    </submittedName>
</protein>
<comment type="caution">
    <text evidence="1">The sequence shown here is derived from an EMBL/GenBank/DDBJ whole genome shotgun (WGS) entry which is preliminary data.</text>
</comment>
<dbReference type="OrthoDB" id="3531920at2"/>
<dbReference type="Pfam" id="PF19593">
    <property type="entry name" value="DUF6098"/>
    <property type="match status" value="1"/>
</dbReference>
<dbReference type="AlphaFoldDB" id="A0A4R6SHU5"/>
<name>A0A4R6SHU5_LABRH</name>
<dbReference type="RefSeq" id="WP_133849156.1">
    <property type="nucleotide sequence ID" value="NZ_SNXZ01000002.1"/>
</dbReference>
<dbReference type="Proteomes" id="UP000295444">
    <property type="component" value="Unassembled WGS sequence"/>
</dbReference>
<organism evidence="1 2">
    <name type="scientific">Labedaea rhizosphaerae</name>
    <dbReference type="NCBI Taxonomy" id="598644"/>
    <lineage>
        <taxon>Bacteria</taxon>
        <taxon>Bacillati</taxon>
        <taxon>Actinomycetota</taxon>
        <taxon>Actinomycetes</taxon>
        <taxon>Pseudonocardiales</taxon>
        <taxon>Pseudonocardiaceae</taxon>
        <taxon>Labedaea</taxon>
    </lineage>
</organism>
<dbReference type="InterPro" id="IPR046080">
    <property type="entry name" value="DUF6098"/>
</dbReference>
<evidence type="ECO:0000313" key="2">
    <source>
        <dbReference type="Proteomes" id="UP000295444"/>
    </source>
</evidence>
<reference evidence="1 2" key="1">
    <citation type="submission" date="2019-03" db="EMBL/GenBank/DDBJ databases">
        <title>Genomic Encyclopedia of Type Strains, Phase IV (KMG-IV): sequencing the most valuable type-strain genomes for metagenomic binning, comparative biology and taxonomic classification.</title>
        <authorList>
            <person name="Goeker M."/>
        </authorList>
    </citation>
    <scope>NUCLEOTIDE SEQUENCE [LARGE SCALE GENOMIC DNA]</scope>
    <source>
        <strain evidence="1 2">DSM 45361</strain>
    </source>
</reference>
<gene>
    <name evidence="1" type="ORF">EV186_102300</name>
</gene>
<keyword evidence="2" id="KW-1185">Reference proteome</keyword>